<organism evidence="1">
    <name type="scientific">uncultured marine thaumarchaeote KM3_52_H07</name>
    <dbReference type="NCBI Taxonomy" id="1456179"/>
    <lineage>
        <taxon>Archaea</taxon>
        <taxon>Nitrososphaerota</taxon>
        <taxon>environmental samples</taxon>
    </lineage>
</organism>
<sequence length="219" mass="25580">MDDKPLQTNLRYYGISPWEIEVLYGLLSDKFTVVQEETGYGEIIHDMPAAPQGQGEDDQNLVSALIITIPVQFSEEFFQWFGFKRWEKVKSIIKEMKRRRGNRKAILVVIIFENEEWYNKTSDGEGPIIYSNDERLPDYPHVKFAIDSSENHIFNSAIEKIDVMVELLPYHLNHSKMKEFCKKPMEVRYEYDIHSSKWYVGYVLTLTGGGTFNIDDLHG</sequence>
<dbReference type="AlphaFoldDB" id="A0A075HAU0"/>
<dbReference type="EMBL" id="KF900921">
    <property type="protein sequence ID" value="AIF11597.1"/>
    <property type="molecule type" value="Genomic_DNA"/>
</dbReference>
<name>A0A075HAU0_9ARCH</name>
<protein>
    <submittedName>
        <fullName evidence="1">Uncharacterized protein</fullName>
    </submittedName>
</protein>
<reference evidence="1" key="1">
    <citation type="journal article" date="2014" name="Genome Biol. Evol.">
        <title>Pangenome evidence for extensive interdomain horizontal transfer affecting lineage core and shell genes in uncultured planktonic thaumarchaeota and euryarchaeota.</title>
        <authorList>
            <person name="Deschamps P."/>
            <person name="Zivanovic Y."/>
            <person name="Moreira D."/>
            <person name="Rodriguez-Valera F."/>
            <person name="Lopez-Garcia P."/>
        </authorList>
    </citation>
    <scope>NUCLEOTIDE SEQUENCE</scope>
</reference>
<accession>A0A075HAU0</accession>
<evidence type="ECO:0000313" key="1">
    <source>
        <dbReference type="EMBL" id="AIF11597.1"/>
    </source>
</evidence>
<proteinExistence type="predicted"/>